<dbReference type="Proteomes" id="UP000664521">
    <property type="component" value="Unassembled WGS sequence"/>
</dbReference>
<comment type="caution">
    <text evidence="2">The sequence shown here is derived from an EMBL/GenBank/DDBJ whole genome shotgun (WGS) entry which is preliminary data.</text>
</comment>
<evidence type="ECO:0000256" key="1">
    <source>
        <dbReference type="SAM" id="MobiDB-lite"/>
    </source>
</evidence>
<gene>
    <name evidence="2" type="ORF">HETSPECPRED_000592</name>
</gene>
<feature type="compositionally biased region" description="Basic and acidic residues" evidence="1">
    <location>
        <begin position="38"/>
        <end position="47"/>
    </location>
</feature>
<feature type="region of interest" description="Disordered" evidence="1">
    <location>
        <begin position="38"/>
        <end position="143"/>
    </location>
</feature>
<dbReference type="EMBL" id="CAJPDS010000103">
    <property type="protein sequence ID" value="CAF9937613.1"/>
    <property type="molecule type" value="Genomic_DNA"/>
</dbReference>
<feature type="compositionally biased region" description="Polar residues" evidence="1">
    <location>
        <begin position="76"/>
        <end position="96"/>
    </location>
</feature>
<sequence>MEVKTWANATLPAKMVTTSASITPGDKWTCTTCSREMLRSQRKDHQAGRAHINRVKQMPSADPVPEPPLQAATGKKGSSQASTEKNPSQTSTTATAKKQDPMPTPEKKTRQLNPGGAGSKNRKLKGLISQPPKPPSHSTGVFIPSGRSRYPIFHGNYDDYFEKGDDFGLCDKDCGWCGHCMDNADI</sequence>
<evidence type="ECO:0000313" key="3">
    <source>
        <dbReference type="Proteomes" id="UP000664521"/>
    </source>
</evidence>
<reference evidence="2" key="1">
    <citation type="submission" date="2021-03" db="EMBL/GenBank/DDBJ databases">
        <authorList>
            <person name="Tagirdzhanova G."/>
        </authorList>
    </citation>
    <scope>NUCLEOTIDE SEQUENCE</scope>
</reference>
<dbReference type="AlphaFoldDB" id="A0A8H3IY03"/>
<accession>A0A8H3IY03</accession>
<keyword evidence="3" id="KW-1185">Reference proteome</keyword>
<dbReference type="OrthoDB" id="3799393at2759"/>
<proteinExistence type="predicted"/>
<evidence type="ECO:0000313" key="2">
    <source>
        <dbReference type="EMBL" id="CAF9937613.1"/>
    </source>
</evidence>
<organism evidence="2 3">
    <name type="scientific">Heterodermia speciosa</name>
    <dbReference type="NCBI Taxonomy" id="116794"/>
    <lineage>
        <taxon>Eukaryota</taxon>
        <taxon>Fungi</taxon>
        <taxon>Dikarya</taxon>
        <taxon>Ascomycota</taxon>
        <taxon>Pezizomycotina</taxon>
        <taxon>Lecanoromycetes</taxon>
        <taxon>OSLEUM clade</taxon>
        <taxon>Lecanoromycetidae</taxon>
        <taxon>Caliciales</taxon>
        <taxon>Physciaceae</taxon>
        <taxon>Heterodermia</taxon>
    </lineage>
</organism>
<feature type="compositionally biased region" description="Basic and acidic residues" evidence="1">
    <location>
        <begin position="97"/>
        <end position="109"/>
    </location>
</feature>
<protein>
    <submittedName>
        <fullName evidence="2">Uncharacterized protein</fullName>
    </submittedName>
</protein>
<name>A0A8H3IY03_9LECA</name>